<evidence type="ECO:0000256" key="10">
    <source>
        <dbReference type="ARBA" id="ARBA00022723"/>
    </source>
</evidence>
<dbReference type="GO" id="GO:0003725">
    <property type="term" value="F:double-stranded RNA binding"/>
    <property type="evidence" value="ECO:0007669"/>
    <property type="project" value="TreeGrafter"/>
</dbReference>
<protein>
    <recommendedName>
        <fullName evidence="15">Ribonuclease 3</fullName>
        <ecNumber evidence="15">3.1.26.3</ecNumber>
    </recommendedName>
    <alternativeName>
        <fullName evidence="15">Ribonuclease III</fullName>
        <shortName evidence="15">RNase III</shortName>
    </alternativeName>
</protein>
<dbReference type="GO" id="GO:0005737">
    <property type="term" value="C:cytoplasm"/>
    <property type="evidence" value="ECO:0007669"/>
    <property type="project" value="UniProtKB-SubCell"/>
</dbReference>
<dbReference type="Pfam" id="PF00035">
    <property type="entry name" value="dsrm"/>
    <property type="match status" value="1"/>
</dbReference>
<dbReference type="Gene3D" id="1.10.1520.10">
    <property type="entry name" value="Ribonuclease III domain"/>
    <property type="match status" value="1"/>
</dbReference>
<dbReference type="GO" id="GO:0042802">
    <property type="term" value="F:identical protein binding"/>
    <property type="evidence" value="ECO:0007669"/>
    <property type="project" value="UniProtKB-ARBA"/>
</dbReference>
<feature type="domain" description="DRBM" evidence="16">
    <location>
        <begin position="157"/>
        <end position="227"/>
    </location>
</feature>
<evidence type="ECO:0000256" key="6">
    <source>
        <dbReference type="ARBA" id="ARBA00022552"/>
    </source>
</evidence>
<dbReference type="SUPFAM" id="SSF69065">
    <property type="entry name" value="RNase III domain-like"/>
    <property type="match status" value="1"/>
</dbReference>
<dbReference type="GO" id="GO:0008033">
    <property type="term" value="P:tRNA processing"/>
    <property type="evidence" value="ECO:0007669"/>
    <property type="project" value="UniProtKB-KW"/>
</dbReference>
<dbReference type="PATRIC" id="fig|914150.5.peg.1647"/>
<keyword evidence="13 15" id="KW-0460">Magnesium</keyword>
<dbReference type="PROSITE" id="PS50137">
    <property type="entry name" value="DS_RBD"/>
    <property type="match status" value="1"/>
</dbReference>
<sequence>MSHRQQQIDRFCSHLGYQFSNRQLIEKALTHRSASNHHNERLEFLGDAVLGMVIAKALFAKFPKVDEGQLSRMRSNLVKGKTLAVIAKEIELGDFIYLGEGELKSGGFRRASILADAFEAVIGAVYLDSGFDEANQLILKLYHKRLTELDPSEVTKDPKTRLQELLQSRRFSLPEYELLSVTGEAHEQTFEVVCVISEKSIKTVGTGSSRRNAEQLAAEKAFYELQKALAS</sequence>
<feature type="binding site" evidence="15">
    <location>
        <position position="43"/>
    </location>
    <ligand>
        <name>Mg(2+)</name>
        <dbReference type="ChEBI" id="CHEBI:18420"/>
    </ligand>
</feature>
<evidence type="ECO:0000256" key="7">
    <source>
        <dbReference type="ARBA" id="ARBA00022664"/>
    </source>
</evidence>
<dbReference type="HAMAP" id="MF_00104">
    <property type="entry name" value="RNase_III"/>
    <property type="match status" value="1"/>
</dbReference>
<dbReference type="FunFam" id="3.30.160.20:FF:000003">
    <property type="entry name" value="Ribonuclease 3"/>
    <property type="match status" value="1"/>
</dbReference>
<dbReference type="PROSITE" id="PS00517">
    <property type="entry name" value="RNASE_3_1"/>
    <property type="match status" value="1"/>
</dbReference>
<evidence type="ECO:0000256" key="12">
    <source>
        <dbReference type="ARBA" id="ARBA00022801"/>
    </source>
</evidence>
<evidence type="ECO:0000256" key="2">
    <source>
        <dbReference type="ARBA" id="ARBA00004496"/>
    </source>
</evidence>
<dbReference type="STRING" id="914150.TQ33_1626"/>
<dbReference type="NCBIfam" id="TIGR02191">
    <property type="entry name" value="RNaseIII"/>
    <property type="match status" value="1"/>
</dbReference>
<organism evidence="18 19">
    <name type="scientific">Kangiella geojedonensis</name>
    <dbReference type="NCBI Taxonomy" id="914150"/>
    <lineage>
        <taxon>Bacteria</taxon>
        <taxon>Pseudomonadati</taxon>
        <taxon>Pseudomonadota</taxon>
        <taxon>Gammaproteobacteria</taxon>
        <taxon>Kangiellales</taxon>
        <taxon>Kangiellaceae</taxon>
        <taxon>Kangiella</taxon>
    </lineage>
</organism>
<dbReference type="Proteomes" id="UP000034071">
    <property type="component" value="Chromosome"/>
</dbReference>
<gene>
    <name evidence="15" type="primary">rnc</name>
    <name evidence="18" type="ORF">TQ33_1626</name>
</gene>
<comment type="cofactor">
    <cofactor evidence="15">
        <name>Mg(2+)</name>
        <dbReference type="ChEBI" id="CHEBI:18420"/>
    </cofactor>
</comment>
<dbReference type="CDD" id="cd00593">
    <property type="entry name" value="RIBOc"/>
    <property type="match status" value="1"/>
</dbReference>
<feature type="binding site" evidence="15">
    <location>
        <position position="116"/>
    </location>
    <ligand>
        <name>Mg(2+)</name>
        <dbReference type="ChEBI" id="CHEBI:18420"/>
    </ligand>
</feature>
<comment type="function">
    <text evidence="15">Digests double-stranded RNA. Involved in the processing of primary rRNA transcript to yield the immediate precursors to the large and small rRNAs (23S and 16S). Processes some mRNAs, and tRNAs when they are encoded in the rRNA operon. Processes pre-crRNA and tracrRNA of type II CRISPR loci if present in the organism.</text>
</comment>
<keyword evidence="15" id="KW-0699">rRNA-binding</keyword>
<evidence type="ECO:0000256" key="3">
    <source>
        <dbReference type="ARBA" id="ARBA00010183"/>
    </source>
</evidence>
<evidence type="ECO:0000256" key="4">
    <source>
        <dbReference type="ARBA" id="ARBA00011738"/>
    </source>
</evidence>
<keyword evidence="8 15" id="KW-0819">tRNA processing</keyword>
<evidence type="ECO:0000313" key="18">
    <source>
        <dbReference type="EMBL" id="AKE52569.1"/>
    </source>
</evidence>
<dbReference type="OrthoDB" id="9805026at2"/>
<dbReference type="SMART" id="SM00358">
    <property type="entry name" value="DSRM"/>
    <property type="match status" value="1"/>
</dbReference>
<dbReference type="PANTHER" id="PTHR11207">
    <property type="entry name" value="RIBONUCLEASE III"/>
    <property type="match status" value="1"/>
</dbReference>
<comment type="subcellular location">
    <subcellularLocation>
        <location evidence="2 15">Cytoplasm</location>
    </subcellularLocation>
</comment>
<dbReference type="PANTHER" id="PTHR11207:SF0">
    <property type="entry name" value="RIBONUCLEASE 3"/>
    <property type="match status" value="1"/>
</dbReference>
<dbReference type="CDD" id="cd10845">
    <property type="entry name" value="DSRM_RNAse_III_family"/>
    <property type="match status" value="1"/>
</dbReference>
<evidence type="ECO:0000256" key="8">
    <source>
        <dbReference type="ARBA" id="ARBA00022694"/>
    </source>
</evidence>
<evidence type="ECO:0000256" key="14">
    <source>
        <dbReference type="ARBA" id="ARBA00022884"/>
    </source>
</evidence>
<evidence type="ECO:0000256" key="1">
    <source>
        <dbReference type="ARBA" id="ARBA00000109"/>
    </source>
</evidence>
<dbReference type="KEGG" id="kge:TQ33_1626"/>
<dbReference type="SUPFAM" id="SSF54768">
    <property type="entry name" value="dsRNA-binding domain-like"/>
    <property type="match status" value="1"/>
</dbReference>
<evidence type="ECO:0000259" key="17">
    <source>
        <dbReference type="PROSITE" id="PS50142"/>
    </source>
</evidence>
<dbReference type="GO" id="GO:0004525">
    <property type="term" value="F:ribonuclease III activity"/>
    <property type="evidence" value="ECO:0007669"/>
    <property type="project" value="UniProtKB-UniRule"/>
</dbReference>
<keyword evidence="11 15" id="KW-0255">Endonuclease</keyword>
<dbReference type="Gene3D" id="3.30.160.20">
    <property type="match status" value="1"/>
</dbReference>
<feature type="domain" description="RNase III" evidence="17">
    <location>
        <begin position="8"/>
        <end position="130"/>
    </location>
</feature>
<dbReference type="GO" id="GO:0010468">
    <property type="term" value="P:regulation of gene expression"/>
    <property type="evidence" value="ECO:0007669"/>
    <property type="project" value="TreeGrafter"/>
</dbReference>
<evidence type="ECO:0000256" key="9">
    <source>
        <dbReference type="ARBA" id="ARBA00022722"/>
    </source>
</evidence>
<feature type="active site" evidence="15">
    <location>
        <position position="47"/>
    </location>
</feature>
<dbReference type="GO" id="GO:0006397">
    <property type="term" value="P:mRNA processing"/>
    <property type="evidence" value="ECO:0007669"/>
    <property type="project" value="UniProtKB-UniRule"/>
</dbReference>
<keyword evidence="10 15" id="KW-0479">Metal-binding</keyword>
<dbReference type="Pfam" id="PF14622">
    <property type="entry name" value="Ribonucleas_3_3"/>
    <property type="match status" value="1"/>
</dbReference>
<keyword evidence="6 15" id="KW-0698">rRNA processing</keyword>
<feature type="active site" evidence="15">
    <location>
        <position position="119"/>
    </location>
</feature>
<evidence type="ECO:0000256" key="13">
    <source>
        <dbReference type="ARBA" id="ARBA00022842"/>
    </source>
</evidence>
<keyword evidence="19" id="KW-1185">Reference proteome</keyword>
<evidence type="ECO:0000256" key="11">
    <source>
        <dbReference type="ARBA" id="ARBA00022759"/>
    </source>
</evidence>
<evidence type="ECO:0000256" key="15">
    <source>
        <dbReference type="HAMAP-Rule" id="MF_00104"/>
    </source>
</evidence>
<keyword evidence="12 15" id="KW-0378">Hydrolase</keyword>
<dbReference type="HOGENOM" id="CLU_000907_1_1_6"/>
<dbReference type="InterPro" id="IPR011907">
    <property type="entry name" value="RNase_III"/>
</dbReference>
<keyword evidence="5 15" id="KW-0963">Cytoplasm</keyword>
<feature type="binding site" evidence="15">
    <location>
        <position position="119"/>
    </location>
    <ligand>
        <name>Mg(2+)</name>
        <dbReference type="ChEBI" id="CHEBI:18420"/>
    </ligand>
</feature>
<reference evidence="18 19" key="1">
    <citation type="submission" date="2015-02" db="EMBL/GenBank/DDBJ databases">
        <title>Complete genome sequence of Kangiella geojedonensis strain YCS-5T.</title>
        <authorList>
            <person name="Kim K.M."/>
        </authorList>
    </citation>
    <scope>NUCLEOTIDE SEQUENCE [LARGE SCALE GENOMIC DNA]</scope>
    <source>
        <strain evidence="18 19">YCS-5</strain>
    </source>
</reference>
<dbReference type="FunFam" id="1.10.1520.10:FF:000001">
    <property type="entry name" value="Ribonuclease 3"/>
    <property type="match status" value="1"/>
</dbReference>
<dbReference type="InterPro" id="IPR014720">
    <property type="entry name" value="dsRBD_dom"/>
</dbReference>
<dbReference type="EMBL" id="CP010975">
    <property type="protein sequence ID" value="AKE52569.1"/>
    <property type="molecule type" value="Genomic_DNA"/>
</dbReference>
<keyword evidence="9 15" id="KW-0540">Nuclease</keyword>
<comment type="subunit">
    <text evidence="4 15">Homodimer.</text>
</comment>
<accession>A0A0F6TRN6</accession>
<evidence type="ECO:0000259" key="16">
    <source>
        <dbReference type="PROSITE" id="PS50137"/>
    </source>
</evidence>
<dbReference type="PROSITE" id="PS50142">
    <property type="entry name" value="RNASE_3_2"/>
    <property type="match status" value="1"/>
</dbReference>
<evidence type="ECO:0000313" key="19">
    <source>
        <dbReference type="Proteomes" id="UP000034071"/>
    </source>
</evidence>
<name>A0A0F6TRN6_9GAMM</name>
<dbReference type="GO" id="GO:0046872">
    <property type="term" value="F:metal ion binding"/>
    <property type="evidence" value="ECO:0007669"/>
    <property type="project" value="UniProtKB-KW"/>
</dbReference>
<keyword evidence="14 15" id="KW-0694">RNA-binding</keyword>
<keyword evidence="7 15" id="KW-0507">mRNA processing</keyword>
<dbReference type="SMART" id="SM00535">
    <property type="entry name" value="RIBOc"/>
    <property type="match status" value="1"/>
</dbReference>
<dbReference type="GO" id="GO:0006364">
    <property type="term" value="P:rRNA processing"/>
    <property type="evidence" value="ECO:0007669"/>
    <property type="project" value="UniProtKB-UniRule"/>
</dbReference>
<proteinExistence type="inferred from homology"/>
<dbReference type="GO" id="GO:0019843">
    <property type="term" value="F:rRNA binding"/>
    <property type="evidence" value="ECO:0007669"/>
    <property type="project" value="UniProtKB-KW"/>
</dbReference>
<evidence type="ECO:0000256" key="5">
    <source>
        <dbReference type="ARBA" id="ARBA00022490"/>
    </source>
</evidence>
<dbReference type="AlphaFoldDB" id="A0A0F6TRN6"/>
<dbReference type="InterPro" id="IPR000999">
    <property type="entry name" value="RNase_III_dom"/>
</dbReference>
<dbReference type="InterPro" id="IPR036389">
    <property type="entry name" value="RNase_III_sf"/>
</dbReference>
<comment type="catalytic activity">
    <reaction evidence="1 15">
        <text>Endonucleolytic cleavage to 5'-phosphomonoester.</text>
        <dbReference type="EC" id="3.1.26.3"/>
    </reaction>
</comment>
<dbReference type="EC" id="3.1.26.3" evidence="15"/>
<comment type="similarity">
    <text evidence="3">Belongs to the ribonuclease III family.</text>
</comment>
<dbReference type="RefSeq" id="WP_046561623.1">
    <property type="nucleotide sequence ID" value="NZ_CP010975.1"/>
</dbReference>